<name>R4KFW5_9FIRM</name>
<reference evidence="1 2" key="1">
    <citation type="submission" date="2012-01" db="EMBL/GenBank/DDBJ databases">
        <title>Complete sequence of Desulfotomaculum gibsoniae DSM 7213.</title>
        <authorList>
            <consortium name="US DOE Joint Genome Institute"/>
            <person name="Lucas S."/>
            <person name="Han J."/>
            <person name="Lapidus A."/>
            <person name="Cheng J.-F."/>
            <person name="Goodwin L."/>
            <person name="Pitluck S."/>
            <person name="Peters L."/>
            <person name="Ovchinnikova G."/>
            <person name="Teshima H."/>
            <person name="Detter J.C."/>
            <person name="Han C."/>
            <person name="Tapia R."/>
            <person name="Land M."/>
            <person name="Hauser L."/>
            <person name="Kyrpides N."/>
            <person name="Ivanova N."/>
            <person name="Pagani I."/>
            <person name="Parshina S."/>
            <person name="Plugge C."/>
            <person name="Muyzer G."/>
            <person name="Kuever J."/>
            <person name="Ivanova A."/>
            <person name="Nazina T."/>
            <person name="Klenk H.-P."/>
            <person name="Brambilla E."/>
            <person name="Spring S."/>
            <person name="Stams A.F."/>
            <person name="Woyke T."/>
        </authorList>
    </citation>
    <scope>NUCLEOTIDE SEQUENCE [LARGE SCALE GENOMIC DNA]</scope>
    <source>
        <strain evidence="1 2">DSM 7213</strain>
    </source>
</reference>
<proteinExistence type="predicted"/>
<dbReference type="EMBL" id="CP003273">
    <property type="protein sequence ID" value="AGL00532.1"/>
    <property type="molecule type" value="Genomic_DNA"/>
</dbReference>
<dbReference type="Pfam" id="PF05908">
    <property type="entry name" value="Gamma_PGA_hydro"/>
    <property type="match status" value="1"/>
</dbReference>
<dbReference type="AlphaFoldDB" id="R4KFW5"/>
<dbReference type="STRING" id="767817.Desgi_0992"/>
<keyword evidence="2" id="KW-1185">Reference proteome</keyword>
<sequence>MILMSDRYGSFRELQTYEKEDRDYRIKVRNGKYPVLIMAPHGGKIEPYTADIAEWIAEDDFDLYIFEGIKTNNSRDLHITSHHFDEPLALAAAARADIVLTIHGLRNGTEEFIMVGGLDVELGNRLIVAFIEAGFTIRESTAQYRGRRQTNICNRGRRGKGIQLEITFALRKRLFKDINLKQHFIRTVRSFILDVAQNSSFCKDRLDIIYDRNEPEPDR</sequence>
<evidence type="ECO:0000313" key="1">
    <source>
        <dbReference type="EMBL" id="AGL00532.1"/>
    </source>
</evidence>
<dbReference type="eggNOG" id="COG4195">
    <property type="taxonomic scope" value="Bacteria"/>
</dbReference>
<dbReference type="Proteomes" id="UP000013520">
    <property type="component" value="Chromosome"/>
</dbReference>
<gene>
    <name evidence="1" type="ORF">Desgi_0992</name>
</gene>
<organism evidence="1 2">
    <name type="scientific">Desulfoscipio gibsoniae DSM 7213</name>
    <dbReference type="NCBI Taxonomy" id="767817"/>
    <lineage>
        <taxon>Bacteria</taxon>
        <taxon>Bacillati</taxon>
        <taxon>Bacillota</taxon>
        <taxon>Clostridia</taxon>
        <taxon>Eubacteriales</taxon>
        <taxon>Desulfallaceae</taxon>
        <taxon>Desulfoscipio</taxon>
    </lineage>
</organism>
<accession>R4KFW5</accession>
<dbReference type="InterPro" id="IPR008585">
    <property type="entry name" value="Gamma_PGA_hydro"/>
</dbReference>
<dbReference type="HOGENOM" id="CLU_082126_0_0_9"/>
<protein>
    <submittedName>
        <fullName evidence="1">Phage-related replication protein</fullName>
    </submittedName>
</protein>
<dbReference type="InterPro" id="IPR038128">
    <property type="entry name" value="Gamma_PGA_hydro_sf"/>
</dbReference>
<evidence type="ECO:0000313" key="2">
    <source>
        <dbReference type="Proteomes" id="UP000013520"/>
    </source>
</evidence>
<dbReference type="KEGG" id="dgi:Desgi_0992"/>
<dbReference type="Gene3D" id="3.40.630.100">
    <property type="entry name" value="Poly-gamma-glutamate hydrolase, zinc-binding motif"/>
    <property type="match status" value="1"/>
</dbReference>